<dbReference type="PANTHER" id="PTHR31528:SF1">
    <property type="entry name" value="4-AMINO-5-HYDROXYMETHYL-2-METHYLPYRIMIDINE PHOSPHATE SYNTHASE THI11-RELATED"/>
    <property type="match status" value="1"/>
</dbReference>
<dbReference type="RefSeq" id="WP_236861816.1">
    <property type="nucleotide sequence ID" value="NZ_LNQR01000124.1"/>
</dbReference>
<comment type="pathway">
    <text evidence="2">Cofactor biosynthesis; thiamine diphosphate biosynthesis.</text>
</comment>
<feature type="domain" description="SsuA/THI5-like" evidence="12">
    <location>
        <begin position="29"/>
        <end position="238"/>
    </location>
</feature>
<reference evidence="13 14" key="1">
    <citation type="submission" date="2015-11" db="EMBL/GenBank/DDBJ databases">
        <authorList>
            <person name="Lin W."/>
        </authorList>
    </citation>
    <scope>NUCLEOTIDE SEQUENCE [LARGE SCALE GENOMIC DNA]</scope>
    <source>
        <strain evidence="13 14">HCH-1</strain>
    </source>
</reference>
<evidence type="ECO:0000256" key="3">
    <source>
        <dbReference type="ARBA" id="ARBA00009406"/>
    </source>
</evidence>
<evidence type="ECO:0000259" key="12">
    <source>
        <dbReference type="Pfam" id="PF09084"/>
    </source>
</evidence>
<dbReference type="EMBL" id="LNQR01000124">
    <property type="protein sequence ID" value="KWT76846.1"/>
    <property type="molecule type" value="Genomic_DNA"/>
</dbReference>
<name>A0ABR5SCE7_9BACT</name>
<keyword evidence="7" id="KW-0663">Pyridoxal phosphate</keyword>
<keyword evidence="9" id="KW-0408">Iron</keyword>
<keyword evidence="8" id="KW-0784">Thiamine biosynthesis</keyword>
<evidence type="ECO:0000256" key="9">
    <source>
        <dbReference type="ARBA" id="ARBA00023004"/>
    </source>
</evidence>
<comment type="caution">
    <text evidence="13">The sequence shown here is derived from an EMBL/GenBank/DDBJ whole genome shotgun (WGS) entry which is preliminary data.</text>
</comment>
<dbReference type="Pfam" id="PF09084">
    <property type="entry name" value="NMT1"/>
    <property type="match status" value="1"/>
</dbReference>
<dbReference type="InterPro" id="IPR015168">
    <property type="entry name" value="SsuA/THI5"/>
</dbReference>
<evidence type="ECO:0000256" key="5">
    <source>
        <dbReference type="ARBA" id="ARBA00022679"/>
    </source>
</evidence>
<comment type="subunit">
    <text evidence="4">Homodimer.</text>
</comment>
<proteinExistence type="inferred from homology"/>
<comment type="similarity">
    <text evidence="3">Belongs to the NMT1/THI5 family.</text>
</comment>
<keyword evidence="6" id="KW-0479">Metal-binding</keyword>
<protein>
    <recommendedName>
        <fullName evidence="10">Thiamine pyrimidine synthase</fullName>
    </recommendedName>
</protein>
<evidence type="ECO:0000256" key="11">
    <source>
        <dbReference type="ARBA" id="ARBA00048179"/>
    </source>
</evidence>
<keyword evidence="14" id="KW-1185">Reference proteome</keyword>
<accession>A0ABR5SCE7</accession>
<keyword evidence="5" id="KW-0808">Transferase</keyword>
<evidence type="ECO:0000256" key="1">
    <source>
        <dbReference type="ARBA" id="ARBA00003469"/>
    </source>
</evidence>
<organism evidence="13 14">
    <name type="scientific">Candidatus Magnetominusculus xianensis</name>
    <dbReference type="NCBI Taxonomy" id="1748249"/>
    <lineage>
        <taxon>Bacteria</taxon>
        <taxon>Pseudomonadati</taxon>
        <taxon>Nitrospirota</taxon>
        <taxon>Nitrospiria</taxon>
        <taxon>Nitrospirales</taxon>
        <taxon>Nitrospiraceae</taxon>
        <taxon>Candidatus Magnetominusculus</taxon>
    </lineage>
</organism>
<evidence type="ECO:0000256" key="7">
    <source>
        <dbReference type="ARBA" id="ARBA00022898"/>
    </source>
</evidence>
<dbReference type="Gene3D" id="3.40.190.10">
    <property type="entry name" value="Periplasmic binding protein-like II"/>
    <property type="match status" value="2"/>
</dbReference>
<evidence type="ECO:0000256" key="10">
    <source>
        <dbReference type="ARBA" id="ARBA00033171"/>
    </source>
</evidence>
<evidence type="ECO:0000256" key="8">
    <source>
        <dbReference type="ARBA" id="ARBA00022977"/>
    </source>
</evidence>
<evidence type="ECO:0000313" key="14">
    <source>
        <dbReference type="Proteomes" id="UP000060487"/>
    </source>
</evidence>
<dbReference type="SUPFAM" id="SSF53850">
    <property type="entry name" value="Periplasmic binding protein-like II"/>
    <property type="match status" value="1"/>
</dbReference>
<evidence type="ECO:0000313" key="13">
    <source>
        <dbReference type="EMBL" id="KWT76846.1"/>
    </source>
</evidence>
<dbReference type="InterPro" id="IPR027939">
    <property type="entry name" value="NMT1/THI5"/>
</dbReference>
<dbReference type="PANTHER" id="PTHR31528">
    <property type="entry name" value="4-AMINO-5-HYDROXYMETHYL-2-METHYLPYRIMIDINE PHOSPHATE SYNTHASE THI11-RELATED"/>
    <property type="match status" value="1"/>
</dbReference>
<evidence type="ECO:0000256" key="6">
    <source>
        <dbReference type="ARBA" id="ARBA00022723"/>
    </source>
</evidence>
<sequence length="313" mass="34714">MVQAAAAQVVYGEAGLKAASFATQWLPQAQFVGYYVALEKGIYTKHGIDLKIITGGPDDQVTALLENGKADFASMWLSTALRARAGGQKLLNIAQIVRRTSQMLVAKKKSGIVTPQDLNGKKISLWDGDASVQGLAFIKKHKLTVKLLNQSETVNLFMHGAVDAVSAMLYNEYHTILNSGVDPEELTTLSFYDYGINFPEDGLYVSEDRWVADPELCCAFVRASVEGWLYAFAHPDEAVDIVMKYMIKAHVPSNKAHQKWMFSKMKDLIIPDNDTAQTGILRQEDYERTAAELKADGETVTPFDSFYKNCVKK</sequence>
<evidence type="ECO:0000256" key="2">
    <source>
        <dbReference type="ARBA" id="ARBA00004948"/>
    </source>
</evidence>
<comment type="function">
    <text evidence="1">Responsible for the formation of the pyrimidine heterocycle in the thiamine biosynthesis pathway. Catalyzes the formation of hydroxymethylpyrimidine phosphate (HMP-P) from histidine and pyridoxal phosphate (PLP). The protein uses PLP and the active site histidine to form HMP-P, generating an inactive enzyme. The enzyme can only undergo a single turnover, which suggests it is a suicide enzyme.</text>
</comment>
<dbReference type="Proteomes" id="UP000060487">
    <property type="component" value="Unassembled WGS sequence"/>
</dbReference>
<gene>
    <name evidence="13" type="ORF">ASN18_3112</name>
</gene>
<comment type="catalytic activity">
    <reaction evidence="11">
        <text>N(6)-(pyridoxal phosphate)-L-lysyl-[4-amino-5-hydroxymethyl-2-methylpyrimidine phosphate synthase] + L-histidyl-[4-amino-5-hydroxymethyl-2-methylpyrimidine phosphate synthase] + 2 Fe(3+) + 4 H2O = L-lysyl-[4-amino-5-hydroxymethyl-2-methylpyrimidine phosphate synthase] + (2S)-2-amino-5-hydroxy-4-oxopentanoyl-[4-amino-5-hydroxymethyl-2-methylpyrimidine phosphate synthase] + 4-amino-2-methyl-5-(phosphooxymethyl)pyrimidine + 3-oxopropanoate + 2 Fe(2+) + 2 H(+)</text>
        <dbReference type="Rhea" id="RHEA:65756"/>
        <dbReference type="Rhea" id="RHEA-COMP:16892"/>
        <dbReference type="Rhea" id="RHEA-COMP:16893"/>
        <dbReference type="Rhea" id="RHEA-COMP:16894"/>
        <dbReference type="Rhea" id="RHEA-COMP:16895"/>
        <dbReference type="ChEBI" id="CHEBI:15377"/>
        <dbReference type="ChEBI" id="CHEBI:15378"/>
        <dbReference type="ChEBI" id="CHEBI:29033"/>
        <dbReference type="ChEBI" id="CHEBI:29034"/>
        <dbReference type="ChEBI" id="CHEBI:29969"/>
        <dbReference type="ChEBI" id="CHEBI:29979"/>
        <dbReference type="ChEBI" id="CHEBI:33190"/>
        <dbReference type="ChEBI" id="CHEBI:58354"/>
        <dbReference type="ChEBI" id="CHEBI:143915"/>
        <dbReference type="ChEBI" id="CHEBI:157692"/>
    </reaction>
    <physiologicalReaction direction="left-to-right" evidence="11">
        <dbReference type="Rhea" id="RHEA:65757"/>
    </physiologicalReaction>
</comment>
<evidence type="ECO:0000256" key="4">
    <source>
        <dbReference type="ARBA" id="ARBA00011738"/>
    </source>
</evidence>